<dbReference type="OrthoDB" id="9802228at2"/>
<evidence type="ECO:0000256" key="3">
    <source>
        <dbReference type="ARBA" id="ARBA00022490"/>
    </source>
</evidence>
<dbReference type="FunFam" id="1.10.10.10:FF:000214">
    <property type="entry name" value="Methylated-DNA--protein-cysteine methyltransferase"/>
    <property type="match status" value="1"/>
</dbReference>
<keyword evidence="3 9" id="KW-0963">Cytoplasm</keyword>
<feature type="active site" description="Nucleophile; methyl group acceptor" evidence="9">
    <location>
        <position position="137"/>
    </location>
</feature>
<evidence type="ECO:0000256" key="6">
    <source>
        <dbReference type="ARBA" id="ARBA00022763"/>
    </source>
</evidence>
<dbReference type="RefSeq" id="WP_126578253.1">
    <property type="nucleotide sequence ID" value="NZ_BIFR01000001.1"/>
</dbReference>
<dbReference type="HAMAP" id="MF_00772">
    <property type="entry name" value="OGT"/>
    <property type="match status" value="1"/>
</dbReference>
<dbReference type="NCBIfam" id="TIGR00589">
    <property type="entry name" value="ogt"/>
    <property type="match status" value="1"/>
</dbReference>
<dbReference type="Proteomes" id="UP000287352">
    <property type="component" value="Unassembled WGS sequence"/>
</dbReference>
<dbReference type="EMBL" id="BIFR01000001">
    <property type="protein sequence ID" value="GCE10668.1"/>
    <property type="molecule type" value="Genomic_DNA"/>
</dbReference>
<dbReference type="Gene3D" id="1.10.10.10">
    <property type="entry name" value="Winged helix-like DNA-binding domain superfamily/Winged helix DNA-binding domain"/>
    <property type="match status" value="1"/>
</dbReference>
<evidence type="ECO:0000256" key="4">
    <source>
        <dbReference type="ARBA" id="ARBA00022603"/>
    </source>
</evidence>
<dbReference type="InterPro" id="IPR014048">
    <property type="entry name" value="MethylDNA_cys_MeTrfase_DNA-bd"/>
</dbReference>
<comment type="catalytic activity">
    <reaction evidence="8 9">
        <text>a 6-O-methyl-2'-deoxyguanosine in DNA + L-cysteinyl-[protein] = S-methyl-L-cysteinyl-[protein] + a 2'-deoxyguanosine in DNA</text>
        <dbReference type="Rhea" id="RHEA:24000"/>
        <dbReference type="Rhea" id="RHEA-COMP:10131"/>
        <dbReference type="Rhea" id="RHEA-COMP:10132"/>
        <dbReference type="Rhea" id="RHEA-COMP:11367"/>
        <dbReference type="Rhea" id="RHEA-COMP:11368"/>
        <dbReference type="ChEBI" id="CHEBI:29950"/>
        <dbReference type="ChEBI" id="CHEBI:82612"/>
        <dbReference type="ChEBI" id="CHEBI:85445"/>
        <dbReference type="ChEBI" id="CHEBI:85448"/>
        <dbReference type="EC" id="2.1.1.63"/>
    </reaction>
</comment>
<dbReference type="PANTHER" id="PTHR10815">
    <property type="entry name" value="METHYLATED-DNA--PROTEIN-CYSTEINE METHYLTRANSFERASE"/>
    <property type="match status" value="1"/>
</dbReference>
<dbReference type="InterPro" id="IPR036631">
    <property type="entry name" value="MGMT_N_sf"/>
</dbReference>
<protein>
    <recommendedName>
        <fullName evidence="9">Methylated-DNA--protein-cysteine methyltransferase</fullName>
        <ecNumber evidence="9">2.1.1.63</ecNumber>
    </recommendedName>
    <alternativeName>
        <fullName evidence="9">6-O-methylguanine-DNA methyltransferase</fullName>
        <shortName evidence="9">MGMT</shortName>
    </alternativeName>
    <alternativeName>
        <fullName evidence="9">O-6-methylguanine-DNA-alkyltransferase</fullName>
    </alternativeName>
</protein>
<dbReference type="PANTHER" id="PTHR10815:SF5">
    <property type="entry name" value="METHYLATED-DNA--PROTEIN-CYSTEINE METHYLTRANSFERASE"/>
    <property type="match status" value="1"/>
</dbReference>
<dbReference type="Pfam" id="PF01035">
    <property type="entry name" value="DNA_binding_1"/>
    <property type="match status" value="1"/>
</dbReference>
<dbReference type="GO" id="GO:0006307">
    <property type="term" value="P:DNA alkylation repair"/>
    <property type="evidence" value="ECO:0007669"/>
    <property type="project" value="UniProtKB-UniRule"/>
</dbReference>
<dbReference type="GO" id="GO:0032259">
    <property type="term" value="P:methylation"/>
    <property type="evidence" value="ECO:0007669"/>
    <property type="project" value="UniProtKB-KW"/>
</dbReference>
<proteinExistence type="inferred from homology"/>
<dbReference type="AlphaFoldDB" id="A0A401ZUP0"/>
<gene>
    <name evidence="11" type="primary">ogt</name>
    <name evidence="11" type="ORF">KTT_05270</name>
</gene>
<keyword evidence="5 9" id="KW-0808">Transferase</keyword>
<dbReference type="SUPFAM" id="SSF46767">
    <property type="entry name" value="Methylated DNA-protein cysteine methyltransferase, C-terminal domain"/>
    <property type="match status" value="1"/>
</dbReference>
<dbReference type="PROSITE" id="PS00374">
    <property type="entry name" value="MGMT"/>
    <property type="match status" value="1"/>
</dbReference>
<evidence type="ECO:0000256" key="7">
    <source>
        <dbReference type="ARBA" id="ARBA00023204"/>
    </source>
</evidence>
<comment type="similarity">
    <text evidence="2 9">Belongs to the MGMT family.</text>
</comment>
<evidence type="ECO:0000256" key="1">
    <source>
        <dbReference type="ARBA" id="ARBA00001286"/>
    </source>
</evidence>
<name>A0A401ZUP0_9CHLR</name>
<comment type="function">
    <text evidence="9">Involved in the cellular defense against the biological effects of O6-methylguanine (O6-MeG) and O4-methylthymine (O4-MeT) in DNA. Repairs the methylated nucleobase in DNA by stoichiometrically transferring the methyl group to a cysteine residue in the enzyme. This is a suicide reaction: the enzyme is irreversibly inactivated.</text>
</comment>
<keyword evidence="6 9" id="KW-0227">DNA damage</keyword>
<accession>A0A401ZUP0</accession>
<organism evidence="11 12">
    <name type="scientific">Tengunoibacter tsumagoiensis</name>
    <dbReference type="NCBI Taxonomy" id="2014871"/>
    <lineage>
        <taxon>Bacteria</taxon>
        <taxon>Bacillati</taxon>
        <taxon>Chloroflexota</taxon>
        <taxon>Ktedonobacteria</taxon>
        <taxon>Ktedonobacterales</taxon>
        <taxon>Dictyobacteraceae</taxon>
        <taxon>Tengunoibacter</taxon>
    </lineage>
</organism>
<evidence type="ECO:0000256" key="5">
    <source>
        <dbReference type="ARBA" id="ARBA00022679"/>
    </source>
</evidence>
<feature type="domain" description="Methylated-DNA-[protein]-cysteine S-methyltransferase DNA binding" evidence="10">
    <location>
        <begin position="86"/>
        <end position="165"/>
    </location>
</feature>
<keyword evidence="12" id="KW-1185">Reference proteome</keyword>
<keyword evidence="7 9" id="KW-0234">DNA repair</keyword>
<dbReference type="EC" id="2.1.1.63" evidence="9"/>
<evidence type="ECO:0000313" key="12">
    <source>
        <dbReference type="Proteomes" id="UP000287352"/>
    </source>
</evidence>
<dbReference type="SUPFAM" id="SSF53155">
    <property type="entry name" value="Methylated DNA-protein cysteine methyltransferase domain"/>
    <property type="match status" value="1"/>
</dbReference>
<comment type="miscellaneous">
    <text evidence="9">This enzyme catalyzes only one turnover and therefore is not strictly catalytic. According to one definition, an enzyme is a biocatalyst that acts repeatedly and over many reaction cycles.</text>
</comment>
<evidence type="ECO:0000256" key="2">
    <source>
        <dbReference type="ARBA" id="ARBA00008711"/>
    </source>
</evidence>
<dbReference type="CDD" id="cd06445">
    <property type="entry name" value="ATase"/>
    <property type="match status" value="1"/>
</dbReference>
<dbReference type="InterPro" id="IPR023546">
    <property type="entry name" value="MGMT"/>
</dbReference>
<evidence type="ECO:0000313" key="11">
    <source>
        <dbReference type="EMBL" id="GCE10668.1"/>
    </source>
</evidence>
<dbReference type="InterPro" id="IPR001497">
    <property type="entry name" value="MethylDNA_cys_MeTrfase_AS"/>
</dbReference>
<evidence type="ECO:0000256" key="8">
    <source>
        <dbReference type="ARBA" id="ARBA00049348"/>
    </source>
</evidence>
<dbReference type="GO" id="GO:0005737">
    <property type="term" value="C:cytoplasm"/>
    <property type="evidence" value="ECO:0007669"/>
    <property type="project" value="UniProtKB-SubCell"/>
</dbReference>
<dbReference type="GO" id="GO:0003908">
    <property type="term" value="F:methylated-DNA-[protein]-cysteine S-methyltransferase activity"/>
    <property type="evidence" value="ECO:0007669"/>
    <property type="project" value="UniProtKB-UniRule"/>
</dbReference>
<evidence type="ECO:0000259" key="10">
    <source>
        <dbReference type="Pfam" id="PF01035"/>
    </source>
</evidence>
<comment type="catalytic activity">
    <reaction evidence="1 9">
        <text>a 4-O-methyl-thymidine in DNA + L-cysteinyl-[protein] = a thymidine in DNA + S-methyl-L-cysteinyl-[protein]</text>
        <dbReference type="Rhea" id="RHEA:53428"/>
        <dbReference type="Rhea" id="RHEA-COMP:10131"/>
        <dbReference type="Rhea" id="RHEA-COMP:10132"/>
        <dbReference type="Rhea" id="RHEA-COMP:13555"/>
        <dbReference type="Rhea" id="RHEA-COMP:13556"/>
        <dbReference type="ChEBI" id="CHEBI:29950"/>
        <dbReference type="ChEBI" id="CHEBI:82612"/>
        <dbReference type="ChEBI" id="CHEBI:137386"/>
        <dbReference type="ChEBI" id="CHEBI:137387"/>
        <dbReference type="EC" id="2.1.1.63"/>
    </reaction>
</comment>
<dbReference type="InterPro" id="IPR036217">
    <property type="entry name" value="MethylDNA_cys_MeTrfase_DNAb"/>
</dbReference>
<comment type="caution">
    <text evidence="11">The sequence shown here is derived from an EMBL/GenBank/DDBJ whole genome shotgun (WGS) entry which is preliminary data.</text>
</comment>
<reference evidence="12" key="1">
    <citation type="submission" date="2018-12" db="EMBL/GenBank/DDBJ databases">
        <title>Tengunoibacter tsumagoiensis gen. nov., sp. nov., Dictyobacter kobayashii sp. nov., D. alpinus sp. nov., and D. joshuensis sp. nov. and description of Dictyobacteraceae fam. nov. within the order Ktedonobacterales isolated from Tengu-no-mugimeshi.</title>
        <authorList>
            <person name="Wang C.M."/>
            <person name="Zheng Y."/>
            <person name="Sakai Y."/>
            <person name="Toyoda A."/>
            <person name="Minakuchi Y."/>
            <person name="Abe K."/>
            <person name="Yokota A."/>
            <person name="Yabe S."/>
        </authorList>
    </citation>
    <scope>NUCLEOTIDE SEQUENCE [LARGE SCALE GENOMIC DNA]</scope>
    <source>
        <strain evidence="12">Uno3</strain>
    </source>
</reference>
<sequence>MKTLLFDRLETPELGIILLVVDGDQLCALDYSDYEGRMLSLLKKRYGSVELLPTPNPCGYSQRVQAYLAGDYEALDSIPVNPGGTEFQRQVWLALRSIPVGSTISYGELAARLDRPKASRAVGGTNALNPIAIVLPCHRVIGANRSLTGYAGGLHRKQWLLKHENFLAHTFCQ</sequence>
<dbReference type="InterPro" id="IPR036388">
    <property type="entry name" value="WH-like_DNA-bd_sf"/>
</dbReference>
<comment type="subcellular location">
    <subcellularLocation>
        <location evidence="9">Cytoplasm</location>
    </subcellularLocation>
</comment>
<evidence type="ECO:0000256" key="9">
    <source>
        <dbReference type="HAMAP-Rule" id="MF_00772"/>
    </source>
</evidence>
<keyword evidence="4 9" id="KW-0489">Methyltransferase</keyword>